<reference evidence="2" key="2">
    <citation type="submission" date="2020-09" db="EMBL/GenBank/DDBJ databases">
        <authorList>
            <person name="Sun Q."/>
            <person name="Zhou Y."/>
        </authorList>
    </citation>
    <scope>NUCLEOTIDE SEQUENCE</scope>
    <source>
        <strain evidence="2">CGMCC 1.15360</strain>
    </source>
</reference>
<evidence type="ECO:0000259" key="1">
    <source>
        <dbReference type="Pfam" id="PF12680"/>
    </source>
</evidence>
<evidence type="ECO:0000313" key="3">
    <source>
        <dbReference type="Proteomes" id="UP000612349"/>
    </source>
</evidence>
<dbReference type="AlphaFoldDB" id="A0A916Z565"/>
<dbReference type="Proteomes" id="UP000612349">
    <property type="component" value="Unassembled WGS sequence"/>
</dbReference>
<protein>
    <recommendedName>
        <fullName evidence="1">SnoaL-like domain-containing protein</fullName>
    </recommendedName>
</protein>
<dbReference type="EMBL" id="BMIP01000006">
    <property type="protein sequence ID" value="GGD75004.1"/>
    <property type="molecule type" value="Genomic_DNA"/>
</dbReference>
<evidence type="ECO:0000313" key="2">
    <source>
        <dbReference type="EMBL" id="GGD75004.1"/>
    </source>
</evidence>
<accession>A0A916Z565</accession>
<reference evidence="2" key="1">
    <citation type="journal article" date="2014" name="Int. J. Syst. Evol. Microbiol.">
        <title>Complete genome sequence of Corynebacterium casei LMG S-19264T (=DSM 44701T), isolated from a smear-ripened cheese.</title>
        <authorList>
            <consortium name="US DOE Joint Genome Institute (JGI-PGF)"/>
            <person name="Walter F."/>
            <person name="Albersmeier A."/>
            <person name="Kalinowski J."/>
            <person name="Ruckert C."/>
        </authorList>
    </citation>
    <scope>NUCLEOTIDE SEQUENCE</scope>
    <source>
        <strain evidence="2">CGMCC 1.15360</strain>
    </source>
</reference>
<organism evidence="2 3">
    <name type="scientific">Croceicoccus mobilis</name>
    <dbReference type="NCBI Taxonomy" id="1703339"/>
    <lineage>
        <taxon>Bacteria</taxon>
        <taxon>Pseudomonadati</taxon>
        <taxon>Pseudomonadota</taxon>
        <taxon>Alphaproteobacteria</taxon>
        <taxon>Sphingomonadales</taxon>
        <taxon>Erythrobacteraceae</taxon>
        <taxon>Croceicoccus</taxon>
    </lineage>
</organism>
<dbReference type="Gene3D" id="3.10.450.50">
    <property type="match status" value="1"/>
</dbReference>
<dbReference type="SUPFAM" id="SSF54427">
    <property type="entry name" value="NTF2-like"/>
    <property type="match status" value="1"/>
</dbReference>
<feature type="domain" description="SnoaL-like" evidence="1">
    <location>
        <begin position="20"/>
        <end position="119"/>
    </location>
</feature>
<name>A0A916Z565_9SPHN</name>
<proteinExistence type="predicted"/>
<comment type="caution">
    <text evidence="2">The sequence shown here is derived from an EMBL/GenBank/DDBJ whole genome shotgun (WGS) entry which is preliminary data.</text>
</comment>
<dbReference type="Pfam" id="PF12680">
    <property type="entry name" value="SnoaL_2"/>
    <property type="match status" value="1"/>
</dbReference>
<dbReference type="RefSeq" id="WP_066769805.1">
    <property type="nucleotide sequence ID" value="NZ_BMIP01000006.1"/>
</dbReference>
<dbReference type="OrthoDB" id="7207122at2"/>
<keyword evidence="3" id="KW-1185">Reference proteome</keyword>
<gene>
    <name evidence="2" type="ORF">GCM10010990_25790</name>
</gene>
<dbReference type="InterPro" id="IPR032710">
    <property type="entry name" value="NTF2-like_dom_sf"/>
</dbReference>
<dbReference type="InterPro" id="IPR037401">
    <property type="entry name" value="SnoaL-like"/>
</dbReference>
<sequence length="133" mass="14667">MHTESSPAEGVDRLVFVCEQFKAIEQGDMDRLAACFAPGALIWHNYDEKEQTVAQAAVALKGLHDASHRVAYTDQTLTQAGSLVFSKHVLNAELKKGGVLRLHALMQITIDDLGRITRIDEYFDSRAIDILAG</sequence>